<feature type="domain" description="O-acyltransferase WSD1 C-terminal" evidence="9">
    <location>
        <begin position="388"/>
        <end position="532"/>
    </location>
</feature>
<keyword evidence="11" id="KW-1185">Reference proteome</keyword>
<keyword evidence="4" id="KW-0012">Acyltransferase</keyword>
<sequence>MGDNEGPLKVNKKIESAAYEVSSLLRLRRIATTKPDAATAVSSTNFFSATEEAAEEPPEEEPVTPCGRLFCEPNMSCYIMCILGFKNLINLPEFKQALKETLVKHKRFHSVMTKNAKGIDVWVATEVDIDAHVFEPSGFLEEDLAAPHFVEAYVADLASAPPMSFSRPLWACHILNGTSGDAAAHMVVRVHHSLGDGTSLMSLLLACTRRVDQPNMLPSVPAKRKNLKADPPSSLLSSLWKTLILVRNTMIGLSYYFATILWVKDSDTRIKGHQGVERAPKSLMYTVIDIDDMRLVKDAVNGTINDVLMGIIGAGLHQYLEESRGKNTKTDGVTQIQPTMQNGVSSHRKTTLNLSHLRIRATALQNTRMTPGLQELATMMEGGSQKQWGNRLGYLIFPISVQHFSDPLDHVRAAKRTSDRMKASLEGAFTYWSGALLMAMTGPPQVARLTEHTTLQTTMAVSNVPGPMEPVMFGGNPIVLIYPTAAGQPSSLSILFQSYVGKACLVAMTARDLIPDPGTLCQCMADALQEMKRAVISRRQDLN</sequence>
<dbReference type="SUPFAM" id="SSF52777">
    <property type="entry name" value="CoA-dependent acyltransferases"/>
    <property type="match status" value="1"/>
</dbReference>
<reference evidence="10" key="1">
    <citation type="submission" date="2024-02" db="EMBL/GenBank/DDBJ databases">
        <authorList>
            <consortium name="ELIXIR-Norway"/>
            <consortium name="Elixir Norway"/>
        </authorList>
    </citation>
    <scope>NUCLEOTIDE SEQUENCE</scope>
</reference>
<protein>
    <recommendedName>
        <fullName evidence="12">Diacylglycerol O-acyltransferase</fullName>
    </recommendedName>
</protein>
<evidence type="ECO:0000256" key="2">
    <source>
        <dbReference type="ARBA" id="ARBA00005189"/>
    </source>
</evidence>
<dbReference type="EMBL" id="OZ019898">
    <property type="protein sequence ID" value="CAK9228204.1"/>
    <property type="molecule type" value="Genomic_DNA"/>
</dbReference>
<evidence type="ECO:0000313" key="11">
    <source>
        <dbReference type="Proteomes" id="UP001497512"/>
    </source>
</evidence>
<evidence type="ECO:0000256" key="1">
    <source>
        <dbReference type="ARBA" id="ARBA00004771"/>
    </source>
</evidence>
<dbReference type="InterPro" id="IPR045034">
    <property type="entry name" value="O-acyltransferase_WSD1-like"/>
</dbReference>
<accession>A0ABP0UQZ1</accession>
<dbReference type="Pfam" id="PF03007">
    <property type="entry name" value="WS_DGAT_cat"/>
    <property type="match status" value="1"/>
</dbReference>
<evidence type="ECO:0000313" key="10">
    <source>
        <dbReference type="EMBL" id="CAK9228204.1"/>
    </source>
</evidence>
<dbReference type="InterPro" id="IPR004255">
    <property type="entry name" value="O-acyltransferase_WSD1_N"/>
</dbReference>
<keyword evidence="3" id="KW-0808">Transferase</keyword>
<evidence type="ECO:0008006" key="12">
    <source>
        <dbReference type="Google" id="ProtNLM"/>
    </source>
</evidence>
<evidence type="ECO:0000256" key="6">
    <source>
        <dbReference type="ARBA" id="ARBA00047604"/>
    </source>
</evidence>
<comment type="similarity">
    <text evidence="5">In the N-terminal section; belongs to the long-chain O-acyltransferase family.</text>
</comment>
<evidence type="ECO:0000256" key="7">
    <source>
        <dbReference type="ARBA" id="ARBA00048109"/>
    </source>
</evidence>
<evidence type="ECO:0000259" key="9">
    <source>
        <dbReference type="Pfam" id="PF06974"/>
    </source>
</evidence>
<dbReference type="PANTHER" id="PTHR31650:SF1">
    <property type="entry name" value="WAX ESTER SYNTHASE_DIACYLGLYCEROL ACYLTRANSFERASE 4-RELATED"/>
    <property type="match status" value="1"/>
</dbReference>
<comment type="pathway">
    <text evidence="2">Lipid metabolism.</text>
</comment>
<comment type="catalytic activity">
    <reaction evidence="6">
        <text>a long chain fatty alcohol + a fatty acyl-CoA = a long-chain alcohol wax ester + CoA</text>
        <dbReference type="Rhea" id="RHEA:38443"/>
        <dbReference type="ChEBI" id="CHEBI:17135"/>
        <dbReference type="ChEBI" id="CHEBI:57287"/>
        <dbReference type="ChEBI" id="CHEBI:77636"/>
        <dbReference type="ChEBI" id="CHEBI:235323"/>
        <dbReference type="EC" id="2.3.1.75"/>
    </reaction>
</comment>
<dbReference type="Proteomes" id="UP001497512">
    <property type="component" value="Chromosome 6"/>
</dbReference>
<dbReference type="Pfam" id="PF06974">
    <property type="entry name" value="WS_DGAT_C"/>
    <property type="match status" value="1"/>
</dbReference>
<organism evidence="10 11">
    <name type="scientific">Sphagnum troendelagicum</name>
    <dbReference type="NCBI Taxonomy" id="128251"/>
    <lineage>
        <taxon>Eukaryota</taxon>
        <taxon>Viridiplantae</taxon>
        <taxon>Streptophyta</taxon>
        <taxon>Embryophyta</taxon>
        <taxon>Bryophyta</taxon>
        <taxon>Sphagnophytina</taxon>
        <taxon>Sphagnopsida</taxon>
        <taxon>Sphagnales</taxon>
        <taxon>Sphagnaceae</taxon>
        <taxon>Sphagnum</taxon>
    </lineage>
</organism>
<dbReference type="InterPro" id="IPR009721">
    <property type="entry name" value="O-acyltransferase_WSD1_C"/>
</dbReference>
<name>A0ABP0UQZ1_9BRYO</name>
<proteinExistence type="inferred from homology"/>
<evidence type="ECO:0000256" key="3">
    <source>
        <dbReference type="ARBA" id="ARBA00022679"/>
    </source>
</evidence>
<comment type="pathway">
    <text evidence="1">Glycerolipid metabolism; triacylglycerol biosynthesis.</text>
</comment>
<dbReference type="Gene3D" id="3.30.559.10">
    <property type="entry name" value="Chloramphenicol acetyltransferase-like domain"/>
    <property type="match status" value="1"/>
</dbReference>
<evidence type="ECO:0000256" key="5">
    <source>
        <dbReference type="ARBA" id="ARBA00024360"/>
    </source>
</evidence>
<gene>
    <name evidence="10" type="ORF">CSSPTR1EN2_LOCUS18846</name>
</gene>
<feature type="domain" description="O-acyltransferase WSD1-like N-terminal" evidence="8">
    <location>
        <begin position="91"/>
        <end position="307"/>
    </location>
</feature>
<dbReference type="InterPro" id="IPR023213">
    <property type="entry name" value="CAT-like_dom_sf"/>
</dbReference>
<dbReference type="PANTHER" id="PTHR31650">
    <property type="entry name" value="O-ACYLTRANSFERASE (WSD1-LIKE) FAMILY PROTEIN"/>
    <property type="match status" value="1"/>
</dbReference>
<evidence type="ECO:0000259" key="8">
    <source>
        <dbReference type="Pfam" id="PF03007"/>
    </source>
</evidence>
<evidence type="ECO:0000256" key="4">
    <source>
        <dbReference type="ARBA" id="ARBA00023315"/>
    </source>
</evidence>
<comment type="catalytic activity">
    <reaction evidence="7">
        <text>an acyl-CoA + a 1,2-diacyl-sn-glycerol = a triacyl-sn-glycerol + CoA</text>
        <dbReference type="Rhea" id="RHEA:10868"/>
        <dbReference type="ChEBI" id="CHEBI:17815"/>
        <dbReference type="ChEBI" id="CHEBI:57287"/>
        <dbReference type="ChEBI" id="CHEBI:58342"/>
        <dbReference type="ChEBI" id="CHEBI:64615"/>
        <dbReference type="EC" id="2.3.1.20"/>
    </reaction>
</comment>